<dbReference type="InterPro" id="IPR000683">
    <property type="entry name" value="Gfo/Idh/MocA-like_OxRdtase_N"/>
</dbReference>
<dbReference type="InterPro" id="IPR051450">
    <property type="entry name" value="Gfo/Idh/MocA_Oxidoreductases"/>
</dbReference>
<dbReference type="SUPFAM" id="SSF55347">
    <property type="entry name" value="Glyceraldehyde-3-phosphate dehydrogenase-like, C-terminal domain"/>
    <property type="match status" value="1"/>
</dbReference>
<sequence length="356" mass="39666">MLECDEMGSLNVGIIGMGKMGILHAGILAALDGVKVKAVAEKDDTIRNYLKGILHDMNVYDDYSKMLSQEDLDLVYITTPVSLHARMVNDCIRHGINFFVEKPLASNMQECIEICRLVGGIINAVGFSKRFTDTFARAREIIVSNVLGELIYVKGTMYLTQVFASGKGWRFKRSESGGGVLLELASHLVDMLLWYFGDVMSVASITRGYYSSEVEDFAHAMLRFKNGLTGYLDASWSVRNYRLPEMSIEVHGSNGTMLVNDDYIRITLDDASKAVDGLGIREGITTIYKQDLFKGVSIDIGGVEYTREDMHVVECVKEGRQSMINVFEAAKVQAVIDAIYNSAKNNSWLEVDYYNG</sequence>
<dbReference type="Pfam" id="PF22725">
    <property type="entry name" value="GFO_IDH_MocA_C3"/>
    <property type="match status" value="1"/>
</dbReference>
<keyword evidence="4" id="KW-1185">Reference proteome</keyword>
<dbReference type="KEGG" id="ncv:NCAV_0570"/>
<feature type="domain" description="Gfo/Idh/MocA-like oxidoreductase N-terminal" evidence="1">
    <location>
        <begin position="10"/>
        <end position="117"/>
    </location>
</feature>
<dbReference type="EMBL" id="LT981265">
    <property type="protein sequence ID" value="SPC33763.1"/>
    <property type="molecule type" value="Genomic_DNA"/>
</dbReference>
<dbReference type="InterPro" id="IPR036291">
    <property type="entry name" value="NAD(P)-bd_dom_sf"/>
</dbReference>
<evidence type="ECO:0000259" key="1">
    <source>
        <dbReference type="Pfam" id="PF01408"/>
    </source>
</evidence>
<reference evidence="4" key="1">
    <citation type="submission" date="2018-01" db="EMBL/GenBank/DDBJ databases">
        <authorList>
            <person name="Kerou L M."/>
        </authorList>
    </citation>
    <scope>NUCLEOTIDE SEQUENCE [LARGE SCALE GENOMIC DNA]</scope>
    <source>
        <strain evidence="4">SCU2</strain>
    </source>
</reference>
<evidence type="ECO:0000259" key="2">
    <source>
        <dbReference type="Pfam" id="PF22725"/>
    </source>
</evidence>
<dbReference type="GO" id="GO:0000166">
    <property type="term" value="F:nucleotide binding"/>
    <property type="evidence" value="ECO:0007669"/>
    <property type="project" value="InterPro"/>
</dbReference>
<name>A0A2K5AQ34_9ARCH</name>
<dbReference type="Pfam" id="PF01408">
    <property type="entry name" value="GFO_IDH_MocA"/>
    <property type="match status" value="1"/>
</dbReference>
<dbReference type="SUPFAM" id="SSF51735">
    <property type="entry name" value="NAD(P)-binding Rossmann-fold domains"/>
    <property type="match status" value="1"/>
</dbReference>
<protein>
    <submittedName>
        <fullName evidence="3">Oxidoreductase protein family</fullName>
    </submittedName>
</protein>
<dbReference type="Proteomes" id="UP000236248">
    <property type="component" value="Chromosome NCAV"/>
</dbReference>
<organism evidence="3 4">
    <name type="scientific">Candidatus Nitrosocaldus cavascurensis</name>
    <dbReference type="NCBI Taxonomy" id="2058097"/>
    <lineage>
        <taxon>Archaea</taxon>
        <taxon>Nitrososphaerota</taxon>
        <taxon>Nitrososphaeria</taxon>
        <taxon>Candidatus Nitrosocaldales</taxon>
        <taxon>Candidatus Nitrosocaldaceae</taxon>
        <taxon>Candidatus Nitrosocaldus</taxon>
    </lineage>
</organism>
<evidence type="ECO:0000313" key="3">
    <source>
        <dbReference type="EMBL" id="SPC33763.1"/>
    </source>
</evidence>
<dbReference type="Gene3D" id="3.30.360.10">
    <property type="entry name" value="Dihydrodipicolinate Reductase, domain 2"/>
    <property type="match status" value="1"/>
</dbReference>
<dbReference type="AlphaFoldDB" id="A0A2K5AQ34"/>
<feature type="domain" description="GFO/IDH/MocA-like oxidoreductase" evidence="2">
    <location>
        <begin position="135"/>
        <end position="257"/>
    </location>
</feature>
<dbReference type="InterPro" id="IPR055170">
    <property type="entry name" value="GFO_IDH_MocA-like_dom"/>
</dbReference>
<dbReference type="PANTHER" id="PTHR43377">
    <property type="entry name" value="BILIVERDIN REDUCTASE A"/>
    <property type="match status" value="1"/>
</dbReference>
<gene>
    <name evidence="3" type="ORF">NCAV_0570</name>
</gene>
<dbReference type="PANTHER" id="PTHR43377:SF1">
    <property type="entry name" value="BILIVERDIN REDUCTASE A"/>
    <property type="match status" value="1"/>
</dbReference>
<evidence type="ECO:0000313" key="4">
    <source>
        <dbReference type="Proteomes" id="UP000236248"/>
    </source>
</evidence>
<proteinExistence type="predicted"/>
<accession>A0A2K5AQ34</accession>
<dbReference type="Gene3D" id="3.40.50.720">
    <property type="entry name" value="NAD(P)-binding Rossmann-like Domain"/>
    <property type="match status" value="1"/>
</dbReference>